<proteinExistence type="predicted"/>
<dbReference type="EMBL" id="KV417299">
    <property type="protein sequence ID" value="KZO93780.1"/>
    <property type="molecule type" value="Genomic_DNA"/>
</dbReference>
<dbReference type="OrthoDB" id="2686782at2759"/>
<dbReference type="PROSITE" id="PS51767">
    <property type="entry name" value="PEPTIDASE_A1"/>
    <property type="match status" value="1"/>
</dbReference>
<accession>A0A167JPF7</accession>
<gene>
    <name evidence="3" type="ORF">CALVIDRAFT_566255</name>
</gene>
<dbReference type="Gene3D" id="2.40.70.10">
    <property type="entry name" value="Acid Proteases"/>
    <property type="match status" value="1"/>
</dbReference>
<dbReference type="SUPFAM" id="SSF50630">
    <property type="entry name" value="Acid proteases"/>
    <property type="match status" value="1"/>
</dbReference>
<organism evidence="3 4">
    <name type="scientific">Calocera viscosa (strain TUFC12733)</name>
    <dbReference type="NCBI Taxonomy" id="1330018"/>
    <lineage>
        <taxon>Eukaryota</taxon>
        <taxon>Fungi</taxon>
        <taxon>Dikarya</taxon>
        <taxon>Basidiomycota</taxon>
        <taxon>Agaricomycotina</taxon>
        <taxon>Dacrymycetes</taxon>
        <taxon>Dacrymycetales</taxon>
        <taxon>Dacrymycetaceae</taxon>
        <taxon>Calocera</taxon>
    </lineage>
</organism>
<dbReference type="Pfam" id="PF00026">
    <property type="entry name" value="Asp"/>
    <property type="match status" value="1"/>
</dbReference>
<feature type="region of interest" description="Disordered" evidence="1">
    <location>
        <begin position="1"/>
        <end position="31"/>
    </location>
</feature>
<sequence>MLGHSLPSPRHEEDHPRPSISSPNRALGPTLLPQGTLYPGADLEIPKVVDTAYTQRLVPDRVLSVALAPHDEQQLCQCLDYGSTNLFKNDVGIVDTTAQPSPAPIDPITGLLEVPASQVSAIQSLNFTIGGRAFTLSAGAQLIPQSEVAAYGGRNGHVYSYVGPMGSDSGARFDFVLGQKFLERVYSVYDTTRNRVGLSYTEYTFTTTA</sequence>
<name>A0A167JPF7_CALVF</name>
<feature type="domain" description="Peptidase A1" evidence="2">
    <location>
        <begin position="1"/>
        <end position="199"/>
    </location>
</feature>
<protein>
    <recommendedName>
        <fullName evidence="2">Peptidase A1 domain-containing protein</fullName>
    </recommendedName>
</protein>
<reference evidence="3 4" key="1">
    <citation type="journal article" date="2016" name="Mol. Biol. Evol.">
        <title>Comparative Genomics of Early-Diverging Mushroom-Forming Fungi Provides Insights into the Origins of Lignocellulose Decay Capabilities.</title>
        <authorList>
            <person name="Nagy L.G."/>
            <person name="Riley R."/>
            <person name="Tritt A."/>
            <person name="Adam C."/>
            <person name="Daum C."/>
            <person name="Floudas D."/>
            <person name="Sun H."/>
            <person name="Yadav J.S."/>
            <person name="Pangilinan J."/>
            <person name="Larsson K.H."/>
            <person name="Matsuura K."/>
            <person name="Barry K."/>
            <person name="Labutti K."/>
            <person name="Kuo R."/>
            <person name="Ohm R.A."/>
            <person name="Bhattacharya S.S."/>
            <person name="Shirouzu T."/>
            <person name="Yoshinaga Y."/>
            <person name="Martin F.M."/>
            <person name="Grigoriev I.V."/>
            <person name="Hibbett D.S."/>
        </authorList>
    </citation>
    <scope>NUCLEOTIDE SEQUENCE [LARGE SCALE GENOMIC DNA]</scope>
    <source>
        <strain evidence="3 4">TUFC12733</strain>
    </source>
</reference>
<evidence type="ECO:0000256" key="1">
    <source>
        <dbReference type="SAM" id="MobiDB-lite"/>
    </source>
</evidence>
<dbReference type="InterPro" id="IPR033121">
    <property type="entry name" value="PEPTIDASE_A1"/>
</dbReference>
<dbReference type="InterPro" id="IPR021109">
    <property type="entry name" value="Peptidase_aspartic_dom_sf"/>
</dbReference>
<evidence type="ECO:0000313" key="4">
    <source>
        <dbReference type="Proteomes" id="UP000076738"/>
    </source>
</evidence>
<evidence type="ECO:0000313" key="3">
    <source>
        <dbReference type="EMBL" id="KZO93780.1"/>
    </source>
</evidence>
<dbReference type="AlphaFoldDB" id="A0A167JPF7"/>
<keyword evidence="4" id="KW-1185">Reference proteome</keyword>
<evidence type="ECO:0000259" key="2">
    <source>
        <dbReference type="PROSITE" id="PS51767"/>
    </source>
</evidence>
<dbReference type="Proteomes" id="UP000076738">
    <property type="component" value="Unassembled WGS sequence"/>
</dbReference>